<protein>
    <recommendedName>
        <fullName evidence="4">Hpr(Ser) kinase/phosphatase</fullName>
    </recommendedName>
</protein>
<feature type="compositionally biased region" description="Low complexity" evidence="1">
    <location>
        <begin position="1"/>
        <end position="11"/>
    </location>
</feature>
<organism evidence="2 3">
    <name type="scientific">Oceanicella actignis</name>
    <dbReference type="NCBI Taxonomy" id="1189325"/>
    <lineage>
        <taxon>Bacteria</taxon>
        <taxon>Pseudomonadati</taxon>
        <taxon>Pseudomonadota</taxon>
        <taxon>Alphaproteobacteria</taxon>
        <taxon>Rhodobacterales</taxon>
        <taxon>Paracoccaceae</taxon>
        <taxon>Oceanicella</taxon>
    </lineage>
</organism>
<dbReference type="InterPro" id="IPR027417">
    <property type="entry name" value="P-loop_NTPase"/>
</dbReference>
<dbReference type="Proteomes" id="UP000184066">
    <property type="component" value="Unassembled WGS sequence"/>
</dbReference>
<proteinExistence type="predicted"/>
<evidence type="ECO:0000313" key="2">
    <source>
        <dbReference type="EMBL" id="SHN75610.1"/>
    </source>
</evidence>
<keyword evidence="3" id="KW-1185">Reference proteome</keyword>
<evidence type="ECO:0000313" key="3">
    <source>
        <dbReference type="Proteomes" id="UP000184066"/>
    </source>
</evidence>
<feature type="region of interest" description="Disordered" evidence="1">
    <location>
        <begin position="1"/>
        <end position="60"/>
    </location>
</feature>
<reference evidence="2 3" key="1">
    <citation type="submission" date="2016-12" db="EMBL/GenBank/DDBJ databases">
        <authorList>
            <person name="Song W.-J."/>
            <person name="Kurnit D.M."/>
        </authorList>
    </citation>
    <scope>NUCLEOTIDE SEQUENCE [LARGE SCALE GENOMIC DNA]</scope>
    <source>
        <strain evidence="2 3">CGMCC 1.10808</strain>
    </source>
</reference>
<sequence>MTEPPEQNPEQSPERNPDRKARRSAARHSAPYSPPDSPPDSPRPLTGGPDPGPTDPAPARLLSAHGLVFACPFDVPGMAPAPPGARADVTARLGAVAPAALARAPLAGDCRILGPGRVAIEDAAFRALIEEGARITIDPSPAAGPGAGAGFGPQAARLLLGYGASAVLLHQRGGLPLHAAAVALPRGAALLLGPAGAGKSTLAAALGGMGFAMLADDLTALDDRAPGGPLVQPAIGTVKLWPDSARALGGPGARVPVEGMSKQILRTRENAPAPAALRAIVVLDWLHPPEAAPETSEMNRIEALDALRGAIQRPALARALGREGEILARLAALAGRIPALRLARPRRYGAMPEVAKLIADCIIGDAS</sequence>
<gene>
    <name evidence="2" type="ORF">SAMN05216200_11180</name>
</gene>
<evidence type="ECO:0000256" key="1">
    <source>
        <dbReference type="SAM" id="MobiDB-lite"/>
    </source>
</evidence>
<accession>A0A1M7TY92</accession>
<dbReference type="EMBL" id="FRDL01000011">
    <property type="protein sequence ID" value="SHN75610.1"/>
    <property type="molecule type" value="Genomic_DNA"/>
</dbReference>
<name>A0A1M7TY92_9RHOB</name>
<dbReference type="STRING" id="1189325.SAMN04488119_11080"/>
<dbReference type="Gene3D" id="3.40.50.300">
    <property type="entry name" value="P-loop containing nucleotide triphosphate hydrolases"/>
    <property type="match status" value="1"/>
</dbReference>
<evidence type="ECO:0008006" key="4">
    <source>
        <dbReference type="Google" id="ProtNLM"/>
    </source>
</evidence>
<dbReference type="RefSeq" id="WP_125459056.1">
    <property type="nucleotide sequence ID" value="NZ_FOHL01000010.1"/>
</dbReference>
<feature type="compositionally biased region" description="Pro residues" evidence="1">
    <location>
        <begin position="32"/>
        <end position="42"/>
    </location>
</feature>
<dbReference type="SUPFAM" id="SSF53795">
    <property type="entry name" value="PEP carboxykinase-like"/>
    <property type="match status" value="1"/>
</dbReference>
<dbReference type="AlphaFoldDB" id="A0A1M7TY92"/>